<dbReference type="PANTHER" id="PTHR12147:SF26">
    <property type="entry name" value="PEPTIDASE M28 DOMAIN-CONTAINING PROTEIN"/>
    <property type="match status" value="1"/>
</dbReference>
<dbReference type="Pfam" id="PF04389">
    <property type="entry name" value="Peptidase_M28"/>
    <property type="match status" value="1"/>
</dbReference>
<sequence>MTGSREERIAADFIVNQLAKFKISPVTSDGSYIQNFSLISPTLDTSSTIYSSNTQEYTANRYFFSPSHLITDTITSFSLYIPEKHLSSTPKFQSPNIILFSPTFLQINSILHQTRYHTSLLHSEPFNNIKNLFIVFTDSSHLQLWGKKIHSYAERLSDDFYIYSNTDSVKHNIIFISYQHARRLFSSDDFTSILTQYHSYPHLVTLTHPLYIQNKYRPHLLRTQNILGLIKGTSDSTIIIGAHYDHLGTDAEGNSFNGADDNASGISALLALAESLSKQSKPFNKNILFTFWSAEELGLLGSAYFTDYQPIIPLNKIITYINLDMIGRIDTRYQKSENANYVYVIGSDKITTRLDKELNLANTQSSNMILDYFYNAETHPMNIYRRSDQYNFLKHNIPTVFLFRGLHPDYHQITDDFEKINFDSISNISKLVYQLIINLSTTVKAK</sequence>
<evidence type="ECO:0000256" key="1">
    <source>
        <dbReference type="ARBA" id="ARBA00001947"/>
    </source>
</evidence>
<evidence type="ECO:0000259" key="3">
    <source>
        <dbReference type="Pfam" id="PF04389"/>
    </source>
</evidence>
<evidence type="ECO:0000256" key="2">
    <source>
        <dbReference type="ARBA" id="ARBA00005634"/>
    </source>
</evidence>
<dbReference type="GO" id="GO:0006508">
    <property type="term" value="P:proteolysis"/>
    <property type="evidence" value="ECO:0007669"/>
    <property type="project" value="InterPro"/>
</dbReference>
<evidence type="ECO:0000313" key="5">
    <source>
        <dbReference type="Proteomes" id="UP001195483"/>
    </source>
</evidence>
<proteinExistence type="inferred from homology"/>
<dbReference type="EMBL" id="JAEAOA010001427">
    <property type="protein sequence ID" value="KAK3582318.1"/>
    <property type="molecule type" value="Genomic_DNA"/>
</dbReference>
<protein>
    <recommendedName>
        <fullName evidence="3">Peptidase M28 domain-containing protein</fullName>
    </recommendedName>
</protein>
<comment type="cofactor">
    <cofactor evidence="1">
        <name>Zn(2+)</name>
        <dbReference type="ChEBI" id="CHEBI:29105"/>
    </cofactor>
</comment>
<dbReference type="AlphaFoldDB" id="A0AAE0RZA2"/>
<dbReference type="Gene3D" id="3.40.630.10">
    <property type="entry name" value="Zn peptidases"/>
    <property type="match status" value="1"/>
</dbReference>
<accession>A0AAE0RZA2</accession>
<keyword evidence="5" id="KW-1185">Reference proteome</keyword>
<comment type="caution">
    <text evidence="4">The sequence shown here is derived from an EMBL/GenBank/DDBJ whole genome shotgun (WGS) entry which is preliminary data.</text>
</comment>
<dbReference type="PANTHER" id="PTHR12147">
    <property type="entry name" value="METALLOPEPTIDASE M28 FAMILY MEMBER"/>
    <property type="match status" value="1"/>
</dbReference>
<gene>
    <name evidence="4" type="ORF">CHS0354_023859</name>
</gene>
<dbReference type="InterPro" id="IPR007484">
    <property type="entry name" value="Peptidase_M28"/>
</dbReference>
<name>A0AAE0RZA2_9BIVA</name>
<dbReference type="GO" id="GO:0008235">
    <property type="term" value="F:metalloexopeptidase activity"/>
    <property type="evidence" value="ECO:0007669"/>
    <property type="project" value="InterPro"/>
</dbReference>
<dbReference type="SUPFAM" id="SSF53187">
    <property type="entry name" value="Zn-dependent exopeptidases"/>
    <property type="match status" value="1"/>
</dbReference>
<evidence type="ECO:0000313" key="4">
    <source>
        <dbReference type="EMBL" id="KAK3582318.1"/>
    </source>
</evidence>
<feature type="domain" description="Peptidase M28" evidence="3">
    <location>
        <begin position="225"/>
        <end position="435"/>
    </location>
</feature>
<organism evidence="4 5">
    <name type="scientific">Potamilus streckersoni</name>
    <dbReference type="NCBI Taxonomy" id="2493646"/>
    <lineage>
        <taxon>Eukaryota</taxon>
        <taxon>Metazoa</taxon>
        <taxon>Spiralia</taxon>
        <taxon>Lophotrochozoa</taxon>
        <taxon>Mollusca</taxon>
        <taxon>Bivalvia</taxon>
        <taxon>Autobranchia</taxon>
        <taxon>Heteroconchia</taxon>
        <taxon>Palaeoheterodonta</taxon>
        <taxon>Unionida</taxon>
        <taxon>Unionoidea</taxon>
        <taxon>Unionidae</taxon>
        <taxon>Ambleminae</taxon>
        <taxon>Lampsilini</taxon>
        <taxon>Potamilus</taxon>
    </lineage>
</organism>
<dbReference type="InterPro" id="IPR045175">
    <property type="entry name" value="M28_fam"/>
</dbReference>
<reference evidence="4" key="1">
    <citation type="journal article" date="2021" name="Genome Biol. Evol.">
        <title>A High-Quality Reference Genome for a Parasitic Bivalve with Doubly Uniparental Inheritance (Bivalvia: Unionida).</title>
        <authorList>
            <person name="Smith C.H."/>
        </authorList>
    </citation>
    <scope>NUCLEOTIDE SEQUENCE</scope>
    <source>
        <strain evidence="4">CHS0354</strain>
    </source>
</reference>
<comment type="similarity">
    <text evidence="2">Belongs to the peptidase M28 family. M28B subfamily.</text>
</comment>
<reference evidence="4" key="3">
    <citation type="submission" date="2023-05" db="EMBL/GenBank/DDBJ databases">
        <authorList>
            <person name="Smith C.H."/>
        </authorList>
    </citation>
    <scope>NUCLEOTIDE SEQUENCE</scope>
    <source>
        <strain evidence="4">CHS0354</strain>
        <tissue evidence="4">Mantle</tissue>
    </source>
</reference>
<dbReference type="Proteomes" id="UP001195483">
    <property type="component" value="Unassembled WGS sequence"/>
</dbReference>
<reference evidence="4" key="2">
    <citation type="journal article" date="2021" name="Genome Biol. Evol.">
        <title>Developing a high-quality reference genome for a parasitic bivalve with doubly uniparental inheritance (Bivalvia: Unionida).</title>
        <authorList>
            <person name="Smith C.H."/>
        </authorList>
    </citation>
    <scope>NUCLEOTIDE SEQUENCE</scope>
    <source>
        <strain evidence="4">CHS0354</strain>
        <tissue evidence="4">Mantle</tissue>
    </source>
</reference>